<dbReference type="EMBL" id="RXIC02000022">
    <property type="protein sequence ID" value="KAB1215292.1"/>
    <property type="molecule type" value="Genomic_DNA"/>
</dbReference>
<keyword evidence="4" id="KW-1185">Reference proteome</keyword>
<dbReference type="AlphaFoldDB" id="A0A6A1VQS7"/>
<accession>A0A6A1VQS7</accession>
<dbReference type="OrthoDB" id="430315at2759"/>
<name>A0A6A1VQS7_9ROSI</name>
<comment type="caution">
    <text evidence="3">The sequence shown here is derived from an EMBL/GenBank/DDBJ whole genome shotgun (WGS) entry which is preliminary data.</text>
</comment>
<evidence type="ECO:0000313" key="4">
    <source>
        <dbReference type="Proteomes" id="UP000516437"/>
    </source>
</evidence>
<proteinExistence type="inferred from homology"/>
<dbReference type="InterPro" id="IPR037176">
    <property type="entry name" value="Osmotin/thaumatin-like_sf"/>
</dbReference>
<feature type="signal peptide" evidence="2">
    <location>
        <begin position="1"/>
        <end position="24"/>
    </location>
</feature>
<organism evidence="3 4">
    <name type="scientific">Morella rubra</name>
    <name type="common">Chinese bayberry</name>
    <dbReference type="NCBI Taxonomy" id="262757"/>
    <lineage>
        <taxon>Eukaryota</taxon>
        <taxon>Viridiplantae</taxon>
        <taxon>Streptophyta</taxon>
        <taxon>Embryophyta</taxon>
        <taxon>Tracheophyta</taxon>
        <taxon>Spermatophyta</taxon>
        <taxon>Magnoliopsida</taxon>
        <taxon>eudicotyledons</taxon>
        <taxon>Gunneridae</taxon>
        <taxon>Pentapetalae</taxon>
        <taxon>rosids</taxon>
        <taxon>fabids</taxon>
        <taxon>Fagales</taxon>
        <taxon>Myricaceae</taxon>
        <taxon>Morella</taxon>
    </lineage>
</organism>
<protein>
    <submittedName>
        <fullName evidence="3">Thaumatin-like protein</fullName>
    </submittedName>
</protein>
<keyword evidence="2" id="KW-0732">Signal</keyword>
<sequence>MSLSKKLFIFCFLSITLDFGLARAARFDVTNNCPFTVWARAVPGGGMQLAQGGIWSLTLPQAPQGVTFGHGLGAISMAMGGVAARPVIVAGFSNAKPMVYRRTPLLNWTKQI</sequence>
<evidence type="ECO:0000256" key="2">
    <source>
        <dbReference type="SAM" id="SignalP"/>
    </source>
</evidence>
<comment type="similarity">
    <text evidence="1">Belongs to the thaumatin family.</text>
</comment>
<dbReference type="Gene3D" id="2.60.110.10">
    <property type="entry name" value="Thaumatin"/>
    <property type="match status" value="1"/>
</dbReference>
<dbReference type="SUPFAM" id="SSF49870">
    <property type="entry name" value="Osmotin, thaumatin-like protein"/>
    <property type="match status" value="1"/>
</dbReference>
<gene>
    <name evidence="3" type="ORF">CJ030_MR4G012563</name>
</gene>
<dbReference type="Proteomes" id="UP000516437">
    <property type="component" value="Chromosome 4"/>
</dbReference>
<evidence type="ECO:0000313" key="3">
    <source>
        <dbReference type="EMBL" id="KAB1215292.1"/>
    </source>
</evidence>
<reference evidence="3 4" key="1">
    <citation type="journal article" date="2019" name="Plant Biotechnol. J.">
        <title>The red bayberry genome and genetic basis of sex determination.</title>
        <authorList>
            <person name="Jia H.M."/>
            <person name="Jia H.J."/>
            <person name="Cai Q.L."/>
            <person name="Wang Y."/>
            <person name="Zhao H.B."/>
            <person name="Yang W.F."/>
            <person name="Wang G.Y."/>
            <person name="Li Y.H."/>
            <person name="Zhan D.L."/>
            <person name="Shen Y.T."/>
            <person name="Niu Q.F."/>
            <person name="Chang L."/>
            <person name="Qiu J."/>
            <person name="Zhao L."/>
            <person name="Xie H.B."/>
            <person name="Fu W.Y."/>
            <person name="Jin J."/>
            <person name="Li X.W."/>
            <person name="Jiao Y."/>
            <person name="Zhou C.C."/>
            <person name="Tu T."/>
            <person name="Chai C.Y."/>
            <person name="Gao J.L."/>
            <person name="Fan L.J."/>
            <person name="van de Weg E."/>
            <person name="Wang J.Y."/>
            <person name="Gao Z.S."/>
        </authorList>
    </citation>
    <scope>NUCLEOTIDE SEQUENCE [LARGE SCALE GENOMIC DNA]</scope>
    <source>
        <tissue evidence="3">Leaves</tissue>
    </source>
</reference>
<feature type="chain" id="PRO_5025566832" evidence="2">
    <location>
        <begin position="25"/>
        <end position="112"/>
    </location>
</feature>
<evidence type="ECO:0000256" key="1">
    <source>
        <dbReference type="ARBA" id="ARBA00010607"/>
    </source>
</evidence>